<gene>
    <name evidence="1" type="ORF">SAMN02745124_04526</name>
</gene>
<evidence type="ECO:0008006" key="3">
    <source>
        <dbReference type="Google" id="ProtNLM"/>
    </source>
</evidence>
<keyword evidence="2" id="KW-1185">Reference proteome</keyword>
<proteinExistence type="predicted"/>
<dbReference type="Proteomes" id="UP000184139">
    <property type="component" value="Unassembled WGS sequence"/>
</dbReference>
<protein>
    <recommendedName>
        <fullName evidence="3">Ribbon-helix-helix domain-containing protein</fullName>
    </recommendedName>
</protein>
<organism evidence="1 2">
    <name type="scientific">Desulfofustis glycolicus DSM 9705</name>
    <dbReference type="NCBI Taxonomy" id="1121409"/>
    <lineage>
        <taxon>Bacteria</taxon>
        <taxon>Pseudomonadati</taxon>
        <taxon>Thermodesulfobacteriota</taxon>
        <taxon>Desulfobulbia</taxon>
        <taxon>Desulfobulbales</taxon>
        <taxon>Desulfocapsaceae</taxon>
        <taxon>Desulfofustis</taxon>
    </lineage>
</organism>
<dbReference type="AlphaFoldDB" id="A0A1M5YWZ8"/>
<accession>A0A1M5YWZ8</accession>
<evidence type="ECO:0000313" key="1">
    <source>
        <dbReference type="EMBL" id="SHI16495.1"/>
    </source>
</evidence>
<evidence type="ECO:0000313" key="2">
    <source>
        <dbReference type="Proteomes" id="UP000184139"/>
    </source>
</evidence>
<name>A0A1M5YWZ8_9BACT</name>
<sequence>MRFTVKEEPWKRIKEIAFFMGVAPEHLLSEMIRNQIRFAMDELDFTKKHPEFDDHSALEELKDYYWELYDPENKIQPVIQN</sequence>
<dbReference type="EMBL" id="FQXS01000086">
    <property type="protein sequence ID" value="SHI16495.1"/>
    <property type="molecule type" value="Genomic_DNA"/>
</dbReference>
<reference evidence="1 2" key="1">
    <citation type="submission" date="2016-11" db="EMBL/GenBank/DDBJ databases">
        <authorList>
            <person name="Jaros S."/>
            <person name="Januszkiewicz K."/>
            <person name="Wedrychowicz H."/>
        </authorList>
    </citation>
    <scope>NUCLEOTIDE SEQUENCE [LARGE SCALE GENOMIC DNA]</scope>
    <source>
        <strain evidence="1 2">DSM 9705</strain>
    </source>
</reference>